<dbReference type="Pfam" id="PF01363">
    <property type="entry name" value="FYVE"/>
    <property type="match status" value="1"/>
</dbReference>
<evidence type="ECO:0000259" key="10">
    <source>
        <dbReference type="PROSITE" id="PS50178"/>
    </source>
</evidence>
<name>A0A9Q0NH43_9DIPT</name>
<keyword evidence="13" id="KW-1185">Reference proteome</keyword>
<dbReference type="SUPFAM" id="SSF57903">
    <property type="entry name" value="FYVE/PHD zinc finger"/>
    <property type="match status" value="1"/>
</dbReference>
<dbReference type="InterPro" id="IPR013083">
    <property type="entry name" value="Znf_RING/FYVE/PHD"/>
</dbReference>
<feature type="domain" description="FYVE-type" evidence="10">
    <location>
        <begin position="159"/>
        <end position="219"/>
    </location>
</feature>
<evidence type="ECO:0000256" key="2">
    <source>
        <dbReference type="ARBA" id="ARBA00015450"/>
    </source>
</evidence>
<feature type="region of interest" description="Disordered" evidence="9">
    <location>
        <begin position="241"/>
        <end position="262"/>
    </location>
</feature>
<keyword evidence="12" id="KW-0808">Transferase</keyword>
<dbReference type="InterPro" id="IPR000306">
    <property type="entry name" value="Znf_FYVE"/>
</dbReference>
<dbReference type="GO" id="GO:0016301">
    <property type="term" value="F:kinase activity"/>
    <property type="evidence" value="ECO:0007669"/>
    <property type="project" value="UniProtKB-KW"/>
</dbReference>
<dbReference type="PROSITE" id="PS50178">
    <property type="entry name" value="ZF_FYVE"/>
    <property type="match status" value="1"/>
</dbReference>
<dbReference type="GO" id="GO:0031623">
    <property type="term" value="P:receptor internalization"/>
    <property type="evidence" value="ECO:0007669"/>
    <property type="project" value="TreeGrafter"/>
</dbReference>
<dbReference type="CDD" id="cd21387">
    <property type="entry name" value="GAT_Hrs"/>
    <property type="match status" value="1"/>
</dbReference>
<evidence type="ECO:0000313" key="12">
    <source>
        <dbReference type="EMBL" id="KAJ6650133.1"/>
    </source>
</evidence>
<comment type="caution">
    <text evidence="12">The sequence shown here is derived from an EMBL/GenBank/DDBJ whole genome shotgun (WGS) entry which is preliminary data.</text>
</comment>
<keyword evidence="12" id="KW-0418">Kinase</keyword>
<comment type="subcellular location">
    <subcellularLocation>
        <location evidence="1">Cytoplasm</location>
    </subcellularLocation>
</comment>
<dbReference type="CDD" id="cd22249">
    <property type="entry name" value="UDM1_RNF168_RNF169-like"/>
    <property type="match status" value="1"/>
</dbReference>
<evidence type="ECO:0000256" key="6">
    <source>
        <dbReference type="ARBA" id="ARBA00022771"/>
    </source>
</evidence>
<evidence type="ECO:0000256" key="8">
    <source>
        <dbReference type="PROSITE-ProRule" id="PRU00091"/>
    </source>
</evidence>
<evidence type="ECO:0000259" key="11">
    <source>
        <dbReference type="PROSITE" id="PS50179"/>
    </source>
</evidence>
<dbReference type="InterPro" id="IPR003903">
    <property type="entry name" value="UIM_dom"/>
</dbReference>
<dbReference type="GO" id="GO:0008270">
    <property type="term" value="F:zinc ion binding"/>
    <property type="evidence" value="ECO:0007669"/>
    <property type="project" value="UniProtKB-KW"/>
</dbReference>
<feature type="non-terminal residue" evidence="12">
    <location>
        <position position="1"/>
    </location>
</feature>
<dbReference type="Pfam" id="PF12210">
    <property type="entry name" value="Hrs_helical"/>
    <property type="match status" value="1"/>
</dbReference>
<dbReference type="CDD" id="cd15720">
    <property type="entry name" value="FYVE_Hrs"/>
    <property type="match status" value="1"/>
</dbReference>
<feature type="region of interest" description="Disordered" evidence="9">
    <location>
        <begin position="323"/>
        <end position="348"/>
    </location>
</feature>
<reference evidence="12" key="1">
    <citation type="submission" date="2022-07" db="EMBL/GenBank/DDBJ databases">
        <authorList>
            <person name="Trinca V."/>
            <person name="Uliana J.V.C."/>
            <person name="Torres T.T."/>
            <person name="Ward R.J."/>
            <person name="Monesi N."/>
        </authorList>
    </citation>
    <scope>NUCLEOTIDE SEQUENCE</scope>
    <source>
        <strain evidence="12">HSMRA1968</strain>
        <tissue evidence="12">Whole embryos</tissue>
    </source>
</reference>
<dbReference type="Gene3D" id="3.30.40.10">
    <property type="entry name" value="Zinc/RING finger domain, C3HC4 (zinc finger)"/>
    <property type="match status" value="1"/>
</dbReference>
<dbReference type="Gene3D" id="1.25.40.90">
    <property type="match status" value="1"/>
</dbReference>
<dbReference type="InterPro" id="IPR008942">
    <property type="entry name" value="ENTH_VHS"/>
</dbReference>
<dbReference type="InterPro" id="IPR017073">
    <property type="entry name" value="HGS/VPS27"/>
</dbReference>
<dbReference type="GO" id="GO:0035091">
    <property type="term" value="F:phosphatidylinositol binding"/>
    <property type="evidence" value="ECO:0007669"/>
    <property type="project" value="InterPro"/>
</dbReference>
<evidence type="ECO:0000256" key="7">
    <source>
        <dbReference type="ARBA" id="ARBA00022833"/>
    </source>
</evidence>
<dbReference type="PROSITE" id="PS50330">
    <property type="entry name" value="UIM"/>
    <property type="match status" value="1"/>
</dbReference>
<evidence type="ECO:0000256" key="4">
    <source>
        <dbReference type="ARBA" id="ARBA00022553"/>
    </source>
</evidence>
<evidence type="ECO:0000256" key="3">
    <source>
        <dbReference type="ARBA" id="ARBA00022490"/>
    </source>
</evidence>
<sequence length="699" mass="78620">MFRSSNFDKSLESATSHLRLEPDWPSILVICDSIRQNDVSPKAALSAIKKKMSAPNPHTAMYSLLVLESVVKNCGSPIHDELCTKENCEMLTNFIESTPHENVKLKMLELIQAWAFAFRTYDKYQAIKDTMTILKTSGHQFPELKEADAMFTSDTAPSWLDGDVCHRCRVEFSFTVRKHHCRNCGQIFCAHCSSKMCTLPKFGIEKEVRVCEACYMSLHAPITNSTRNNDSDLPAEYLTSSLAQQSQAPPRKTEQELKEEEELQLAIALSQSEAEQQKQSVMSYRNYQKSPSPEMPLAQLSLDDNVSDPELAKYLNRDYWESRKTAESPASPSAPSPMTQPQDAIPLKSGPDDLEIDTFSSSMKSQVEIFVNRMKSNSSRGRSNSNDSAVQTLFLNVTSMHSKLLAYIKEMDDKRMWFEQLQDKLTQVKDSRAALDMLRHEHQEKLRRIAEETERQRQMQMAHTLELMRKKKQEYLLYQRQLALRQIQEQEREMQMRQEQQKALYQMGGGNFSYMPGINQTQSSPIHMMGSTNYGYGPIGTSPMTPNVQGGRIPSANPGTPTMHPSSMPIHKMQSGSMPQGPLPPQIGSIPPSQVPSVQHGVIGPRFQNTGPLQQPNQTFTLNSNQQPSQPQIGLGILQQSQIPEGLTIPADIPNPTSQVTNANQVGSTQNIQPIPSMSHIQPMLQQGQPIQQHSVLSI</sequence>
<dbReference type="AlphaFoldDB" id="A0A9Q0NH43"/>
<organism evidence="12 13">
    <name type="scientific">Pseudolycoriella hygida</name>
    <dbReference type="NCBI Taxonomy" id="35572"/>
    <lineage>
        <taxon>Eukaryota</taxon>
        <taxon>Metazoa</taxon>
        <taxon>Ecdysozoa</taxon>
        <taxon>Arthropoda</taxon>
        <taxon>Hexapoda</taxon>
        <taxon>Insecta</taxon>
        <taxon>Pterygota</taxon>
        <taxon>Neoptera</taxon>
        <taxon>Endopterygota</taxon>
        <taxon>Diptera</taxon>
        <taxon>Nematocera</taxon>
        <taxon>Sciaroidea</taxon>
        <taxon>Sciaridae</taxon>
        <taxon>Pseudolycoriella</taxon>
    </lineage>
</organism>
<feature type="compositionally biased region" description="Polar residues" evidence="9">
    <location>
        <begin position="277"/>
        <end position="291"/>
    </location>
</feature>
<proteinExistence type="predicted"/>
<dbReference type="OrthoDB" id="957735at2759"/>
<dbReference type="SMART" id="SM00288">
    <property type="entry name" value="VHS"/>
    <property type="match status" value="1"/>
</dbReference>
<accession>A0A9Q0NH43</accession>
<gene>
    <name evidence="12" type="primary">Hrs</name>
    <name evidence="12" type="ORF">Bhyg_05377</name>
</gene>
<dbReference type="PANTHER" id="PTHR46275">
    <property type="entry name" value="HEPATOCYTE GROWTH FACTOR-REGULATED TYROSINE KINASE SUBSTRATE"/>
    <property type="match status" value="1"/>
</dbReference>
<dbReference type="InterPro" id="IPR011011">
    <property type="entry name" value="Znf_FYVE_PHD"/>
</dbReference>
<protein>
    <recommendedName>
        <fullName evidence="2">Hepatocyte growth factor-regulated tyrosine kinase substrate</fullName>
    </recommendedName>
</protein>
<evidence type="ECO:0000256" key="9">
    <source>
        <dbReference type="SAM" id="MobiDB-lite"/>
    </source>
</evidence>
<dbReference type="InterPro" id="IPR002014">
    <property type="entry name" value="VHS_dom"/>
</dbReference>
<dbReference type="Gene3D" id="1.20.5.1940">
    <property type="match status" value="1"/>
</dbReference>
<keyword evidence="4" id="KW-0597">Phosphoprotein</keyword>
<evidence type="ECO:0000256" key="5">
    <source>
        <dbReference type="ARBA" id="ARBA00022723"/>
    </source>
</evidence>
<feature type="region of interest" description="Disordered" evidence="9">
    <location>
        <begin position="277"/>
        <end position="304"/>
    </location>
</feature>
<keyword evidence="3" id="KW-0963">Cytoplasm</keyword>
<evidence type="ECO:0000256" key="1">
    <source>
        <dbReference type="ARBA" id="ARBA00004496"/>
    </source>
</evidence>
<dbReference type="InterPro" id="IPR017455">
    <property type="entry name" value="Znf_FYVE-rel"/>
</dbReference>
<dbReference type="GO" id="GO:0005769">
    <property type="term" value="C:early endosome"/>
    <property type="evidence" value="ECO:0007669"/>
    <property type="project" value="TreeGrafter"/>
</dbReference>
<keyword evidence="7" id="KW-0862">Zinc</keyword>
<feature type="domain" description="VHS" evidence="11">
    <location>
        <begin position="14"/>
        <end position="142"/>
    </location>
</feature>
<dbReference type="SUPFAM" id="SSF48464">
    <property type="entry name" value="ENTH/VHS domain"/>
    <property type="match status" value="1"/>
</dbReference>
<keyword evidence="6 8" id="KW-0863">Zinc-finger</keyword>
<dbReference type="PANTHER" id="PTHR46275:SF1">
    <property type="entry name" value="HEPATOCYTE GROWTH FACTOR-REGULATED TYROSINE KINASE SUBSTRATE"/>
    <property type="match status" value="1"/>
</dbReference>
<evidence type="ECO:0000313" key="13">
    <source>
        <dbReference type="Proteomes" id="UP001151699"/>
    </source>
</evidence>
<keyword evidence="5" id="KW-0479">Metal-binding</keyword>
<dbReference type="EMBL" id="WJQU01000001">
    <property type="protein sequence ID" value="KAJ6650133.1"/>
    <property type="molecule type" value="Genomic_DNA"/>
</dbReference>
<dbReference type="InterPro" id="IPR024641">
    <property type="entry name" value="HRS_helical"/>
</dbReference>
<dbReference type="PIRSF" id="PIRSF036956">
    <property type="entry name" value="Hrs_Vps27"/>
    <property type="match status" value="1"/>
</dbReference>
<feature type="compositionally biased region" description="Low complexity" evidence="9">
    <location>
        <begin position="328"/>
        <end position="337"/>
    </location>
</feature>
<dbReference type="GO" id="GO:0043130">
    <property type="term" value="F:ubiquitin binding"/>
    <property type="evidence" value="ECO:0007669"/>
    <property type="project" value="InterPro"/>
</dbReference>
<dbReference type="Proteomes" id="UP001151699">
    <property type="component" value="Chromosome A"/>
</dbReference>
<dbReference type="Pfam" id="PF00790">
    <property type="entry name" value="VHS"/>
    <property type="match status" value="1"/>
</dbReference>
<dbReference type="CDD" id="cd03569">
    <property type="entry name" value="VHS_Hrs"/>
    <property type="match status" value="1"/>
</dbReference>
<dbReference type="SMART" id="SM00064">
    <property type="entry name" value="FYVE"/>
    <property type="match status" value="1"/>
</dbReference>
<dbReference type="GO" id="GO:0032456">
    <property type="term" value="P:endocytic recycling"/>
    <property type="evidence" value="ECO:0007669"/>
    <property type="project" value="TreeGrafter"/>
</dbReference>
<dbReference type="PROSITE" id="PS50179">
    <property type="entry name" value="VHS"/>
    <property type="match status" value="1"/>
</dbReference>